<evidence type="ECO:0000313" key="1">
    <source>
        <dbReference type="EMBL" id="JAD15905.1"/>
    </source>
</evidence>
<reference evidence="1" key="1">
    <citation type="submission" date="2014-09" db="EMBL/GenBank/DDBJ databases">
        <authorList>
            <person name="Magalhaes I.L.F."/>
            <person name="Oliveira U."/>
            <person name="Santos F.R."/>
            <person name="Vidigal T.H.D.A."/>
            <person name="Brescovit A.D."/>
            <person name="Santos A.J."/>
        </authorList>
    </citation>
    <scope>NUCLEOTIDE SEQUENCE</scope>
    <source>
        <tissue evidence="1">Shoot tissue taken approximately 20 cm above the soil surface</tissue>
    </source>
</reference>
<name>A0A0A8XTA0_ARUDO</name>
<dbReference type="AlphaFoldDB" id="A0A0A8XTA0"/>
<dbReference type="EMBL" id="GBRH01281990">
    <property type="protein sequence ID" value="JAD15905.1"/>
    <property type="molecule type" value="Transcribed_RNA"/>
</dbReference>
<sequence length="63" mass="6725">MSEAEVGHNCRSTSLFSTSQMRLISIVAGAFFLHLVSSTSLSSEICRCSSARRSNEASIGESP</sequence>
<protein>
    <submittedName>
        <fullName evidence="1">Uncharacterized protein</fullName>
    </submittedName>
</protein>
<proteinExistence type="predicted"/>
<reference evidence="1" key="2">
    <citation type="journal article" date="2015" name="Data Brief">
        <title>Shoot transcriptome of the giant reed, Arundo donax.</title>
        <authorList>
            <person name="Barrero R.A."/>
            <person name="Guerrero F.D."/>
            <person name="Moolhuijzen P."/>
            <person name="Goolsby J.A."/>
            <person name="Tidwell J."/>
            <person name="Bellgard S.E."/>
            <person name="Bellgard M.I."/>
        </authorList>
    </citation>
    <scope>NUCLEOTIDE SEQUENCE</scope>
    <source>
        <tissue evidence="1">Shoot tissue taken approximately 20 cm above the soil surface</tissue>
    </source>
</reference>
<accession>A0A0A8XTA0</accession>
<organism evidence="1">
    <name type="scientific">Arundo donax</name>
    <name type="common">Giant reed</name>
    <name type="synonym">Donax arundinaceus</name>
    <dbReference type="NCBI Taxonomy" id="35708"/>
    <lineage>
        <taxon>Eukaryota</taxon>
        <taxon>Viridiplantae</taxon>
        <taxon>Streptophyta</taxon>
        <taxon>Embryophyta</taxon>
        <taxon>Tracheophyta</taxon>
        <taxon>Spermatophyta</taxon>
        <taxon>Magnoliopsida</taxon>
        <taxon>Liliopsida</taxon>
        <taxon>Poales</taxon>
        <taxon>Poaceae</taxon>
        <taxon>PACMAD clade</taxon>
        <taxon>Arundinoideae</taxon>
        <taxon>Arundineae</taxon>
        <taxon>Arundo</taxon>
    </lineage>
</organism>